<dbReference type="Gene3D" id="3.40.50.12780">
    <property type="entry name" value="N-terminal domain of ligase-like"/>
    <property type="match status" value="1"/>
</dbReference>
<dbReference type="InterPro" id="IPR000873">
    <property type="entry name" value="AMP-dep_synth/lig_dom"/>
</dbReference>
<dbReference type="Pfam" id="PF00501">
    <property type="entry name" value="AMP-binding"/>
    <property type="match status" value="1"/>
</dbReference>
<feature type="region of interest" description="Disordered" evidence="1">
    <location>
        <begin position="518"/>
        <end position="537"/>
    </location>
</feature>
<sequence length="537" mass="58666">MKGSTAYRSIQRRGLHIGLLPEMAAAVDPSTPITLDHDLDVLPEAGRQLTVRQYAGHVDDLAGRLHAAGVRPGEHVVIYKTANADHWMLAAAISRIGAVVVNLSPALDATTVGVLLERVGRPTLLTDGHKLDLLDGVPLADLTRRVITSAADRPGAVSLAELAGAPRVRPVLRPLDEAAVITHTSGTTGIPKLVVHTPRTQAIRLVPQWRLLALKRRKETVAIHVPFVHSRMVAAMSLALLKQYPVLLLRETDPAVVAEHFLAHRPAFVEALPNSLMEWEQLTDDPRMPFASVKVFSSTFDAIHPATMSRLLKSSTRRGALFFQIYGQSEVGPAVGRAYFRPFAHKANGRCVGWAMPRGAARIRVVGIDGHRPTRRHPGRIEVAWPGLAKTYHGEQDRYDGNRTGQWWGTGDVGYRTRLGCLHMLDREVDMIPGVRSSLEIEDVVLGELAELSELVVVQGPKGEAVPVICTHDDAPLDTARWRAATTAFPQLADPVQIPQAELPRTATLKVQRLELARRFTQPPAQSPAARPTDSEG</sequence>
<dbReference type="PANTHER" id="PTHR43767:SF1">
    <property type="entry name" value="NONRIBOSOMAL PEPTIDE SYNTHASE PES1 (EUROFUNG)-RELATED"/>
    <property type="match status" value="1"/>
</dbReference>
<name>A0AB39MR84_9ACTN</name>
<dbReference type="AlphaFoldDB" id="A0AB39MR84"/>
<dbReference type="RefSeq" id="WP_369192295.1">
    <property type="nucleotide sequence ID" value="NZ_CP163431.1"/>
</dbReference>
<reference evidence="3" key="1">
    <citation type="submission" date="2024-07" db="EMBL/GenBank/DDBJ databases">
        <authorList>
            <person name="Yu S.T."/>
        </authorList>
    </citation>
    <scope>NUCLEOTIDE SEQUENCE</scope>
    <source>
        <strain evidence="3">R08</strain>
    </source>
</reference>
<dbReference type="PANTHER" id="PTHR43767">
    <property type="entry name" value="LONG-CHAIN-FATTY-ACID--COA LIGASE"/>
    <property type="match status" value="1"/>
</dbReference>
<dbReference type="InterPro" id="IPR042099">
    <property type="entry name" value="ANL_N_sf"/>
</dbReference>
<dbReference type="SUPFAM" id="SSF56801">
    <property type="entry name" value="Acetyl-CoA synthetase-like"/>
    <property type="match status" value="1"/>
</dbReference>
<dbReference type="PROSITE" id="PS00455">
    <property type="entry name" value="AMP_BINDING"/>
    <property type="match status" value="1"/>
</dbReference>
<evidence type="ECO:0000256" key="1">
    <source>
        <dbReference type="SAM" id="MobiDB-lite"/>
    </source>
</evidence>
<dbReference type="InterPro" id="IPR020845">
    <property type="entry name" value="AMP-binding_CS"/>
</dbReference>
<dbReference type="InterPro" id="IPR050237">
    <property type="entry name" value="ATP-dep_AMP-bd_enzyme"/>
</dbReference>
<gene>
    <name evidence="3" type="ORF">AB5J58_48360</name>
</gene>
<feature type="domain" description="AMP-dependent synthetase/ligase" evidence="2">
    <location>
        <begin position="44"/>
        <end position="393"/>
    </location>
</feature>
<protein>
    <submittedName>
        <fullName evidence="3">Class I adenylate-forming enzyme family protein</fullName>
    </submittedName>
</protein>
<evidence type="ECO:0000259" key="2">
    <source>
        <dbReference type="Pfam" id="PF00501"/>
    </source>
</evidence>
<dbReference type="EMBL" id="CP163431">
    <property type="protein sequence ID" value="XDQ07518.1"/>
    <property type="molecule type" value="Genomic_DNA"/>
</dbReference>
<accession>A0AB39MR84</accession>
<organism evidence="3">
    <name type="scientific">Streptomyces sp. R08</name>
    <dbReference type="NCBI Taxonomy" id="3238624"/>
    <lineage>
        <taxon>Bacteria</taxon>
        <taxon>Bacillati</taxon>
        <taxon>Actinomycetota</taxon>
        <taxon>Actinomycetes</taxon>
        <taxon>Kitasatosporales</taxon>
        <taxon>Streptomycetaceae</taxon>
        <taxon>Streptomyces</taxon>
    </lineage>
</organism>
<evidence type="ECO:0000313" key="3">
    <source>
        <dbReference type="EMBL" id="XDQ07518.1"/>
    </source>
</evidence>
<proteinExistence type="predicted"/>